<proteinExistence type="predicted"/>
<dbReference type="EMBL" id="JACGCI010000098">
    <property type="protein sequence ID" value="KAF6745921.1"/>
    <property type="molecule type" value="Genomic_DNA"/>
</dbReference>
<feature type="non-terminal residue" evidence="2">
    <location>
        <position position="1"/>
    </location>
</feature>
<dbReference type="OrthoDB" id="2843772at2759"/>
<feature type="non-terminal residue" evidence="2">
    <location>
        <position position="294"/>
    </location>
</feature>
<dbReference type="Proteomes" id="UP000521943">
    <property type="component" value="Unassembled WGS sequence"/>
</dbReference>
<evidence type="ECO:0000313" key="2">
    <source>
        <dbReference type="EMBL" id="KAF6745921.1"/>
    </source>
</evidence>
<evidence type="ECO:0000313" key="3">
    <source>
        <dbReference type="Proteomes" id="UP000521943"/>
    </source>
</evidence>
<reference evidence="2 3" key="1">
    <citation type="submission" date="2020-07" db="EMBL/GenBank/DDBJ databases">
        <title>Comparative genomics of pyrophilous fungi reveals a link between fire events and developmental genes.</title>
        <authorList>
            <consortium name="DOE Joint Genome Institute"/>
            <person name="Steindorff A.S."/>
            <person name="Carver A."/>
            <person name="Calhoun S."/>
            <person name="Stillman K."/>
            <person name="Liu H."/>
            <person name="Lipzen A."/>
            <person name="Pangilinan J."/>
            <person name="Labutti K."/>
            <person name="Bruns T.D."/>
            <person name="Grigoriev I.V."/>
        </authorList>
    </citation>
    <scope>NUCLEOTIDE SEQUENCE [LARGE SCALE GENOMIC DNA]</scope>
    <source>
        <strain evidence="2 3">CBS 144469</strain>
    </source>
</reference>
<dbReference type="AlphaFoldDB" id="A0A8H6HHN8"/>
<protein>
    <submittedName>
        <fullName evidence="2">Uncharacterized protein</fullName>
    </submittedName>
</protein>
<accession>A0A8H6HHN8</accession>
<comment type="caution">
    <text evidence="2">The sequence shown here is derived from an EMBL/GenBank/DDBJ whole genome shotgun (WGS) entry which is preliminary data.</text>
</comment>
<keyword evidence="3" id="KW-1185">Reference proteome</keyword>
<organism evidence="2 3">
    <name type="scientific">Ephemerocybe angulata</name>
    <dbReference type="NCBI Taxonomy" id="980116"/>
    <lineage>
        <taxon>Eukaryota</taxon>
        <taxon>Fungi</taxon>
        <taxon>Dikarya</taxon>
        <taxon>Basidiomycota</taxon>
        <taxon>Agaricomycotina</taxon>
        <taxon>Agaricomycetes</taxon>
        <taxon>Agaricomycetidae</taxon>
        <taxon>Agaricales</taxon>
        <taxon>Agaricineae</taxon>
        <taxon>Psathyrellaceae</taxon>
        <taxon>Ephemerocybe</taxon>
    </lineage>
</organism>
<name>A0A8H6HHN8_9AGAR</name>
<evidence type="ECO:0000256" key="1">
    <source>
        <dbReference type="SAM" id="MobiDB-lite"/>
    </source>
</evidence>
<sequence length="294" mass="32365">FDGQAIHEEFMRRNDYSAFPDFHQFVTWVPDTSSGNGQVAVYKDEISPDAAPTAGVFTAIGVVAADRPVLKPTGNRNEKFNKPLSEAKMQFTLGGPKMHSPVLGQDWDRSIAAFEHIEGFAAKTPKRNHFILTEGGQKCLRINWPMFSPRVTMLIALRRPANDLDDKTASLPVPNDVKSELSTLKDTHRLNPCPFFDHDGTPINISMGLQARLLHAVVEASFTLHHFFFKATNGSMSDTYTARLVQLRVLKKAPPVPVSPFARSLAQGTAYVPPSTPTRTRSLASGACHTAPMP</sequence>
<gene>
    <name evidence="2" type="ORF">DFP72DRAFT_783590</name>
</gene>
<feature type="region of interest" description="Disordered" evidence="1">
    <location>
        <begin position="269"/>
        <end position="294"/>
    </location>
</feature>